<evidence type="ECO:0000256" key="2">
    <source>
        <dbReference type="SAM" id="SignalP"/>
    </source>
</evidence>
<proteinExistence type="predicted"/>
<dbReference type="Proteomes" id="UP000054524">
    <property type="component" value="Unassembled WGS sequence"/>
</dbReference>
<keyword evidence="1" id="KW-1133">Transmembrane helix</keyword>
<keyword evidence="4" id="KW-1185">Reference proteome</keyword>
<gene>
    <name evidence="3" type="ORF">NESG_02291</name>
</gene>
<keyword evidence="1" id="KW-0812">Transmembrane</keyword>
<accession>A0A086J047</accession>
<feature type="chain" id="PRO_5001807768" evidence="2">
    <location>
        <begin position="17"/>
        <end position="263"/>
    </location>
</feature>
<protein>
    <submittedName>
        <fullName evidence="3">Uncharacterized protein</fullName>
    </submittedName>
</protein>
<feature type="signal peptide" evidence="2">
    <location>
        <begin position="1"/>
        <end position="16"/>
    </location>
</feature>
<dbReference type="AlphaFoldDB" id="A0A086J047"/>
<keyword evidence="2" id="KW-0732">Signal</keyword>
<feature type="transmembrane region" description="Helical" evidence="1">
    <location>
        <begin position="41"/>
        <end position="64"/>
    </location>
</feature>
<sequence length="263" mass="29452">MHFIILFLLPFILCDSSDDSCKTASEISIFAEKLHSPSQFLFVFAVFGILIMIITLGLLVCVYFDFFNYEWPNKLLYGEFAANDNSCSAVFSIKKPFCTVADTDVTYQNIMHHNKLKLPLCRSLTEKPIEEVPSFIYNSIMAQLIKNGHDTEFLGSSSRSDAFLSKLVVVGTENMCNKTLAAKSSLGQEVDPQDLIKQQCAIIAWILDVINNKVEGYEILRDAVLLSVNEVVSKYAPDSLETSVDMKLAEKSAEALRALVNRH</sequence>
<comment type="caution">
    <text evidence="3">The sequence shown here is derived from an EMBL/GenBank/DDBJ whole genome shotgun (WGS) entry which is preliminary data.</text>
</comment>
<dbReference type="HOGENOM" id="CLU_1058022_0_0_1"/>
<dbReference type="GeneID" id="77677264"/>
<evidence type="ECO:0000313" key="3">
    <source>
        <dbReference type="EMBL" id="KFG25515.1"/>
    </source>
</evidence>
<reference evidence="3 4" key="1">
    <citation type="journal article" date="2014" name="Genome Announc.">
        <title>Genome Sequence of the Microsporidian Species Nematocida sp1 Strain ERTm6 (ATCC PRA-372).</title>
        <authorList>
            <person name="Bakowski M.A."/>
            <person name="Priest M."/>
            <person name="Young S."/>
            <person name="Cuomo C.A."/>
            <person name="Troemel E.R."/>
        </authorList>
    </citation>
    <scope>NUCLEOTIDE SEQUENCE [LARGE SCALE GENOMIC DNA]</scope>
    <source>
        <strain evidence="3 4">ERTm6</strain>
    </source>
</reference>
<dbReference type="EMBL" id="AKIJ01000005">
    <property type="protein sequence ID" value="KFG25515.1"/>
    <property type="molecule type" value="Genomic_DNA"/>
</dbReference>
<evidence type="ECO:0000256" key="1">
    <source>
        <dbReference type="SAM" id="Phobius"/>
    </source>
</evidence>
<dbReference type="RefSeq" id="XP_052904070.1">
    <property type="nucleotide sequence ID" value="XM_053049899.1"/>
</dbReference>
<organism evidence="3 4">
    <name type="scientific">Nematocida ausubeli (strain ATCC PRA-371 / ERTm2)</name>
    <name type="common">Nematode killer fungus</name>
    <dbReference type="NCBI Taxonomy" id="1913371"/>
    <lineage>
        <taxon>Eukaryota</taxon>
        <taxon>Fungi</taxon>
        <taxon>Fungi incertae sedis</taxon>
        <taxon>Microsporidia</taxon>
        <taxon>Nematocida</taxon>
    </lineage>
</organism>
<evidence type="ECO:0000313" key="4">
    <source>
        <dbReference type="Proteomes" id="UP000054524"/>
    </source>
</evidence>
<name>A0A086J047_NEMA1</name>
<keyword evidence="1" id="KW-0472">Membrane</keyword>